<accession>A0A7R8VSD6</accession>
<dbReference type="EMBL" id="OA571040">
    <property type="protein sequence ID" value="CAD7203722.1"/>
    <property type="molecule type" value="Genomic_DNA"/>
</dbReference>
<proteinExistence type="predicted"/>
<protein>
    <submittedName>
        <fullName evidence="1">Uncharacterized protein</fullName>
    </submittedName>
</protein>
<dbReference type="AlphaFoldDB" id="A0A7R8VSD6"/>
<gene>
    <name evidence="1" type="ORF">TDIB3V08_LOCUS9887</name>
</gene>
<reference evidence="1" key="1">
    <citation type="submission" date="2020-11" db="EMBL/GenBank/DDBJ databases">
        <authorList>
            <person name="Tran Van P."/>
        </authorList>
    </citation>
    <scope>NUCLEOTIDE SEQUENCE</scope>
</reference>
<sequence>MPIPVCPLHVDTSLDLSSRQTGAEQEQGNELLYQVCPRPDQGSSRYYYPPLQGQCQQEDNAPTYHGQGESVNLPNRGAVAEFQQEELARSSQPMALNLNTARRYQPRFGNAFLDQTREDGYDQ</sequence>
<name>A0A7R8VSD6_TIMDO</name>
<organism evidence="1">
    <name type="scientific">Timema douglasi</name>
    <name type="common">Walking stick</name>
    <dbReference type="NCBI Taxonomy" id="61478"/>
    <lineage>
        <taxon>Eukaryota</taxon>
        <taxon>Metazoa</taxon>
        <taxon>Ecdysozoa</taxon>
        <taxon>Arthropoda</taxon>
        <taxon>Hexapoda</taxon>
        <taxon>Insecta</taxon>
        <taxon>Pterygota</taxon>
        <taxon>Neoptera</taxon>
        <taxon>Polyneoptera</taxon>
        <taxon>Phasmatodea</taxon>
        <taxon>Timematodea</taxon>
        <taxon>Timematoidea</taxon>
        <taxon>Timematidae</taxon>
        <taxon>Timema</taxon>
    </lineage>
</organism>
<evidence type="ECO:0000313" key="1">
    <source>
        <dbReference type="EMBL" id="CAD7203722.1"/>
    </source>
</evidence>